<evidence type="ECO:0000313" key="1">
    <source>
        <dbReference type="EMBL" id="CAF1787242.1"/>
    </source>
</evidence>
<proteinExistence type="predicted"/>
<gene>
    <name evidence="1" type="ORF">DARMORV10_C09P65740.1</name>
</gene>
<dbReference type="Proteomes" id="UP001295469">
    <property type="component" value="Chromosome C09"/>
</dbReference>
<dbReference type="AlphaFoldDB" id="A0A816J8L7"/>
<accession>A0A816J8L7</accession>
<protein>
    <submittedName>
        <fullName evidence="1">(rape) hypothetical protein</fullName>
    </submittedName>
</protein>
<reference evidence="1" key="1">
    <citation type="submission" date="2021-01" db="EMBL/GenBank/DDBJ databases">
        <authorList>
            <consortium name="Genoscope - CEA"/>
            <person name="William W."/>
        </authorList>
    </citation>
    <scope>NUCLEOTIDE SEQUENCE</scope>
</reference>
<name>A0A816J8L7_BRANA</name>
<dbReference type="EMBL" id="HG994373">
    <property type="protein sequence ID" value="CAF1787242.1"/>
    <property type="molecule type" value="Genomic_DNA"/>
</dbReference>
<organism evidence="1">
    <name type="scientific">Brassica napus</name>
    <name type="common">Rape</name>
    <dbReference type="NCBI Taxonomy" id="3708"/>
    <lineage>
        <taxon>Eukaryota</taxon>
        <taxon>Viridiplantae</taxon>
        <taxon>Streptophyta</taxon>
        <taxon>Embryophyta</taxon>
        <taxon>Tracheophyta</taxon>
        <taxon>Spermatophyta</taxon>
        <taxon>Magnoliopsida</taxon>
        <taxon>eudicotyledons</taxon>
        <taxon>Gunneridae</taxon>
        <taxon>Pentapetalae</taxon>
        <taxon>rosids</taxon>
        <taxon>malvids</taxon>
        <taxon>Brassicales</taxon>
        <taxon>Brassicaceae</taxon>
        <taxon>Brassiceae</taxon>
        <taxon>Brassica</taxon>
    </lineage>
</organism>
<sequence>MNSLNECNPFINIVTASSVKHNQISRSPEELFWEAVKGRARLRWGRHIRRKMMSRNLRPVVFHRQTTHGWVFLSASHFSLSGRPALTLTVHQTFRCYRWLLAPRLIFLHGGDGGFSGSIPVSV</sequence>